<feature type="compositionally biased region" description="Basic and acidic residues" evidence="14">
    <location>
        <begin position="431"/>
        <end position="440"/>
    </location>
</feature>
<keyword evidence="10" id="KW-0539">Nucleus</keyword>
<feature type="region of interest" description="Disordered" evidence="14">
    <location>
        <begin position="330"/>
        <end position="641"/>
    </location>
</feature>
<name>A0A672F4F4_SALFA</name>
<dbReference type="GO" id="GO:0005694">
    <property type="term" value="C:chromosome"/>
    <property type="evidence" value="ECO:0007669"/>
    <property type="project" value="UniProtKB-SubCell"/>
</dbReference>
<dbReference type="Pfam" id="PF00533">
    <property type="entry name" value="BRCT"/>
    <property type="match status" value="2"/>
</dbReference>
<feature type="compositionally biased region" description="Polar residues" evidence="14">
    <location>
        <begin position="782"/>
        <end position="794"/>
    </location>
</feature>
<dbReference type="InterPro" id="IPR018957">
    <property type="entry name" value="Znf_C3HC4_RING-type"/>
</dbReference>
<dbReference type="GO" id="GO:0070531">
    <property type="term" value="C:BRCA1-A complex"/>
    <property type="evidence" value="ECO:0007669"/>
    <property type="project" value="TreeGrafter"/>
</dbReference>
<feature type="region of interest" description="Disordered" evidence="14">
    <location>
        <begin position="725"/>
        <end position="750"/>
    </location>
</feature>
<dbReference type="InterPro" id="IPR001841">
    <property type="entry name" value="Znf_RING"/>
</dbReference>
<feature type="compositionally biased region" description="Polar residues" evidence="14">
    <location>
        <begin position="953"/>
        <end position="963"/>
    </location>
</feature>
<evidence type="ECO:0000313" key="18">
    <source>
        <dbReference type="Proteomes" id="UP000472267"/>
    </source>
</evidence>
<keyword evidence="8" id="KW-0862">Zinc</keyword>
<protein>
    <recommendedName>
        <fullName evidence="12">RING-type E3 ubiquitin transferase BRCA1</fullName>
    </recommendedName>
</protein>
<feature type="compositionally biased region" description="Acidic residues" evidence="14">
    <location>
        <begin position="626"/>
        <end position="635"/>
    </location>
</feature>
<evidence type="ECO:0000256" key="10">
    <source>
        <dbReference type="ARBA" id="ARBA00023242"/>
    </source>
</evidence>
<keyword evidence="4" id="KW-0479">Metal-binding</keyword>
<feature type="region of interest" description="Disordered" evidence="14">
    <location>
        <begin position="658"/>
        <end position="708"/>
    </location>
</feature>
<keyword evidence="18" id="KW-1185">Reference proteome</keyword>
<feature type="compositionally biased region" description="Basic and acidic residues" evidence="14">
    <location>
        <begin position="667"/>
        <end position="676"/>
    </location>
</feature>
<evidence type="ECO:0000259" key="15">
    <source>
        <dbReference type="PROSITE" id="PS50089"/>
    </source>
</evidence>
<evidence type="ECO:0000256" key="7">
    <source>
        <dbReference type="ARBA" id="ARBA00022771"/>
    </source>
</evidence>
<organism evidence="17 18">
    <name type="scientific">Salarias fasciatus</name>
    <name type="common">Jewelled blenny</name>
    <name type="synonym">Blennius fasciatus</name>
    <dbReference type="NCBI Taxonomy" id="181472"/>
    <lineage>
        <taxon>Eukaryota</taxon>
        <taxon>Metazoa</taxon>
        <taxon>Chordata</taxon>
        <taxon>Craniata</taxon>
        <taxon>Vertebrata</taxon>
        <taxon>Euteleostomi</taxon>
        <taxon>Actinopterygii</taxon>
        <taxon>Neopterygii</taxon>
        <taxon>Teleostei</taxon>
        <taxon>Neoteleostei</taxon>
        <taxon>Acanthomorphata</taxon>
        <taxon>Ovalentaria</taxon>
        <taxon>Blenniimorphae</taxon>
        <taxon>Blenniiformes</taxon>
        <taxon>Blennioidei</taxon>
        <taxon>Blenniidae</taxon>
        <taxon>Salariinae</taxon>
        <taxon>Salarias</taxon>
    </lineage>
</organism>
<dbReference type="SUPFAM" id="SSF57850">
    <property type="entry name" value="RING/U-box"/>
    <property type="match status" value="1"/>
</dbReference>
<evidence type="ECO:0000256" key="8">
    <source>
        <dbReference type="ARBA" id="ARBA00022833"/>
    </source>
</evidence>
<feature type="compositionally biased region" description="Polar residues" evidence="14">
    <location>
        <begin position="840"/>
        <end position="856"/>
    </location>
</feature>
<reference evidence="17" key="1">
    <citation type="submission" date="2019-06" db="EMBL/GenBank/DDBJ databases">
        <authorList>
            <consortium name="Wellcome Sanger Institute Data Sharing"/>
        </authorList>
    </citation>
    <scope>NUCLEOTIDE SEQUENCE [LARGE SCALE GENOMIC DNA]</scope>
</reference>
<dbReference type="GeneID" id="115393029"/>
<reference evidence="17" key="2">
    <citation type="submission" date="2025-08" db="UniProtKB">
        <authorList>
            <consortium name="Ensembl"/>
        </authorList>
    </citation>
    <scope>IDENTIFICATION</scope>
</reference>
<dbReference type="FunFam" id="3.40.50.10190:FF:000006">
    <property type="entry name" value="Breast cancer type 1 susceptibility protein homolog"/>
    <property type="match status" value="1"/>
</dbReference>
<feature type="domain" description="BRCT" evidence="16">
    <location>
        <begin position="1113"/>
        <end position="1198"/>
    </location>
</feature>
<dbReference type="OrthoDB" id="6105938at2759"/>
<feature type="compositionally biased region" description="Basic and acidic residues" evidence="14">
    <location>
        <begin position="683"/>
        <end position="696"/>
    </location>
</feature>
<dbReference type="InterPro" id="IPR031099">
    <property type="entry name" value="BRCA1-associated"/>
</dbReference>
<feature type="domain" description="RING-type" evidence="15">
    <location>
        <begin position="22"/>
        <end position="64"/>
    </location>
</feature>
<feature type="compositionally biased region" description="Basic and acidic residues" evidence="14">
    <location>
        <begin position="347"/>
        <end position="356"/>
    </location>
</feature>
<evidence type="ECO:0000256" key="1">
    <source>
        <dbReference type="ARBA" id="ARBA00004123"/>
    </source>
</evidence>
<feature type="compositionally biased region" description="Low complexity" evidence="14">
    <location>
        <begin position="589"/>
        <end position="603"/>
    </location>
</feature>
<feature type="compositionally biased region" description="Polar residues" evidence="14">
    <location>
        <begin position="866"/>
        <end position="880"/>
    </location>
</feature>
<gene>
    <name evidence="17" type="primary">brca1</name>
</gene>
<evidence type="ECO:0000256" key="14">
    <source>
        <dbReference type="SAM" id="MobiDB-lite"/>
    </source>
</evidence>
<comment type="subcellular location">
    <subcellularLocation>
        <location evidence="2">Chromosome</location>
    </subcellularLocation>
    <subcellularLocation>
        <location evidence="1">Nucleus</location>
    </subcellularLocation>
</comment>
<keyword evidence="3" id="KW-0158">Chromosome</keyword>
<keyword evidence="6" id="KW-0227">DNA damage</keyword>
<dbReference type="PANTHER" id="PTHR13763">
    <property type="entry name" value="BREAST CANCER TYPE 1 SUSCEPTIBILITY PROTEIN BRCA1"/>
    <property type="match status" value="1"/>
</dbReference>
<evidence type="ECO:0000256" key="5">
    <source>
        <dbReference type="ARBA" id="ARBA00022737"/>
    </source>
</evidence>
<dbReference type="PROSITE" id="PS50172">
    <property type="entry name" value="BRCT"/>
    <property type="match status" value="2"/>
</dbReference>
<dbReference type="Gene3D" id="3.30.40.10">
    <property type="entry name" value="Zinc/RING finger domain, C3HC4 (zinc finger)"/>
    <property type="match status" value="1"/>
</dbReference>
<feature type="region of interest" description="Disordered" evidence="14">
    <location>
        <begin position="168"/>
        <end position="252"/>
    </location>
</feature>
<dbReference type="InParanoid" id="A0A672F4F4"/>
<dbReference type="Gene3D" id="3.40.50.10190">
    <property type="entry name" value="BRCT domain"/>
    <property type="match status" value="2"/>
</dbReference>
<feature type="compositionally biased region" description="Basic and acidic residues" evidence="14">
    <location>
        <begin position="989"/>
        <end position="1002"/>
    </location>
</feature>
<feature type="compositionally biased region" description="Low complexity" evidence="14">
    <location>
        <begin position="1068"/>
        <end position="1083"/>
    </location>
</feature>
<dbReference type="InterPro" id="IPR013083">
    <property type="entry name" value="Znf_RING/FYVE/PHD"/>
</dbReference>
<feature type="compositionally biased region" description="Polar residues" evidence="14">
    <location>
        <begin position="697"/>
        <end position="708"/>
    </location>
</feature>
<keyword evidence="9" id="KW-0234">DNA repair</keyword>
<dbReference type="GO" id="GO:0045944">
    <property type="term" value="P:positive regulation of transcription by RNA polymerase II"/>
    <property type="evidence" value="ECO:0007669"/>
    <property type="project" value="TreeGrafter"/>
</dbReference>
<feature type="compositionally biased region" description="Basic and acidic residues" evidence="14">
    <location>
        <begin position="131"/>
        <end position="140"/>
    </location>
</feature>
<dbReference type="PROSITE" id="PS50089">
    <property type="entry name" value="ZF_RING_2"/>
    <property type="match status" value="1"/>
</dbReference>
<dbReference type="RefSeq" id="XP_029953645.1">
    <property type="nucleotide sequence ID" value="XM_030097785.1"/>
</dbReference>
<reference evidence="17" key="3">
    <citation type="submission" date="2025-09" db="UniProtKB">
        <authorList>
            <consortium name="Ensembl"/>
        </authorList>
    </citation>
    <scope>IDENTIFICATION</scope>
</reference>
<dbReference type="PROSITE" id="PS00518">
    <property type="entry name" value="ZF_RING_1"/>
    <property type="match status" value="1"/>
</dbReference>
<evidence type="ECO:0000256" key="11">
    <source>
        <dbReference type="ARBA" id="ARBA00023306"/>
    </source>
</evidence>
<feature type="region of interest" description="Disordered" evidence="14">
    <location>
        <begin position="111"/>
        <end position="148"/>
    </location>
</feature>
<dbReference type="GO" id="GO:0007095">
    <property type="term" value="P:mitotic G2 DNA damage checkpoint signaling"/>
    <property type="evidence" value="ECO:0007669"/>
    <property type="project" value="TreeGrafter"/>
</dbReference>
<dbReference type="GO" id="GO:0008270">
    <property type="term" value="F:zinc ion binding"/>
    <property type="evidence" value="ECO:0007669"/>
    <property type="project" value="UniProtKB-KW"/>
</dbReference>
<proteinExistence type="predicted"/>
<dbReference type="PANTHER" id="PTHR13763:SF0">
    <property type="entry name" value="BREAST CANCER TYPE 1 SUSCEPTIBILITY PROTEIN"/>
    <property type="match status" value="1"/>
</dbReference>
<feature type="compositionally biased region" description="Basic and acidic residues" evidence="14">
    <location>
        <begin position="612"/>
        <end position="621"/>
    </location>
</feature>
<dbReference type="Proteomes" id="UP000472267">
    <property type="component" value="Chromosome 8"/>
</dbReference>
<evidence type="ECO:0000259" key="16">
    <source>
        <dbReference type="PROSITE" id="PS50172"/>
    </source>
</evidence>
<accession>A0A672F4F4</accession>
<dbReference type="GO" id="GO:0043009">
    <property type="term" value="P:chordate embryonic development"/>
    <property type="evidence" value="ECO:0007669"/>
    <property type="project" value="TreeGrafter"/>
</dbReference>
<dbReference type="InterPro" id="IPR017907">
    <property type="entry name" value="Znf_RING_CS"/>
</dbReference>
<evidence type="ECO:0000256" key="4">
    <source>
        <dbReference type="ARBA" id="ARBA00022723"/>
    </source>
</evidence>
<feature type="region of interest" description="Disordered" evidence="14">
    <location>
        <begin position="780"/>
        <end position="963"/>
    </location>
</feature>
<dbReference type="InterPro" id="IPR036420">
    <property type="entry name" value="BRCT_dom_sf"/>
</dbReference>
<dbReference type="CDD" id="cd16498">
    <property type="entry name" value="RING-HC_BRCA1"/>
    <property type="match status" value="1"/>
</dbReference>
<keyword evidence="11" id="KW-0131">Cell cycle</keyword>
<evidence type="ECO:0000256" key="9">
    <source>
        <dbReference type="ARBA" id="ARBA00023204"/>
    </source>
</evidence>
<dbReference type="InterPro" id="IPR001357">
    <property type="entry name" value="BRCT_dom"/>
</dbReference>
<feature type="region of interest" description="Disordered" evidence="14">
    <location>
        <begin position="989"/>
        <end position="1109"/>
    </location>
</feature>
<evidence type="ECO:0000256" key="3">
    <source>
        <dbReference type="ARBA" id="ARBA00022454"/>
    </source>
</evidence>
<dbReference type="Pfam" id="PF00097">
    <property type="entry name" value="zf-C3HC4"/>
    <property type="match status" value="1"/>
</dbReference>
<dbReference type="SMART" id="SM00184">
    <property type="entry name" value="RING"/>
    <property type="match status" value="1"/>
</dbReference>
<evidence type="ECO:0000256" key="13">
    <source>
        <dbReference type="PROSITE-ProRule" id="PRU00175"/>
    </source>
</evidence>
<dbReference type="SUPFAM" id="SSF52113">
    <property type="entry name" value="BRCT domain"/>
    <property type="match status" value="2"/>
</dbReference>
<dbReference type="SMART" id="SM00292">
    <property type="entry name" value="BRCT"/>
    <property type="match status" value="2"/>
</dbReference>
<dbReference type="GO" id="GO:0000724">
    <property type="term" value="P:double-strand break repair via homologous recombination"/>
    <property type="evidence" value="ECO:0007669"/>
    <property type="project" value="TreeGrafter"/>
</dbReference>
<evidence type="ECO:0000256" key="6">
    <source>
        <dbReference type="ARBA" id="ARBA00022763"/>
    </source>
</evidence>
<evidence type="ECO:0000256" key="2">
    <source>
        <dbReference type="ARBA" id="ARBA00004286"/>
    </source>
</evidence>
<dbReference type="GO" id="GO:0004842">
    <property type="term" value="F:ubiquitin-protein transferase activity"/>
    <property type="evidence" value="ECO:0007669"/>
    <property type="project" value="TreeGrafter"/>
</dbReference>
<dbReference type="Ensembl" id="ENSSFAT00005000770.1">
    <property type="protein sequence ID" value="ENSSFAP00005000738.1"/>
    <property type="gene ID" value="ENSSFAG00005000525.1"/>
</dbReference>
<evidence type="ECO:0000313" key="17">
    <source>
        <dbReference type="Ensembl" id="ENSSFAP00005000738.1"/>
    </source>
</evidence>
<keyword evidence="7 13" id="KW-0863">Zinc-finger</keyword>
<keyword evidence="5" id="KW-0677">Repeat</keyword>
<sequence>METPKATDVKKGISLLWETLQCPICLELLTAPVSTKCDHQFCKFCMTKLLDNSKQNRASCPVCKAKITRRSLQESPGFQRLVAGLQDMIKAYEHDTGTNYFTGLSWPFKDSDSTQAETAHDGSSGDTCDADLDHEKHSDHNNLSQSQSSTIAAQNGFAKLMGFEELPPSLTENEGLDSGLGDAPPTSDKKISSPADDVEPVQFDASQDVEEAASTHKGGFDESLSLSPVPDENEPNSWRKKQKKKSKILKQKKKKSLEKVAEWLMTVPTDGTLELEELEKNGDDSDSCSSSSTIDIKQHINDMTLKRENQTKALEERVFGVTYTRRSSRIVPAPPNSVAEPSLTRETQADERKENCPDDTTNGWHEVGEATNDTGSDFFKEAGQMEVREGNDTCVEELNEPGGEGNKDEPDSESGPKTRKRTRSALQQVDSDLKGQEQKKPDRRKGRITTSGRVQKPLVLVGVQEGESSPQPRARPEEAQLQIESYPSSEDQDVSLLRSTRRSRRLEVFAEQVQGGQRKASPTEKTSGRDGVTKQSDAAQVQDVKKPGAAKRNGCVYHQDITEIENISKSVKDHQGSVEMGSNPERPEVSPAPSVSVVPESTSLNNADVVEPTDHSLRETQLETSAADDEEEQNDCEVNTEQLMKSFKATKRKSFHLGCADAKKRRPPDQDEEKHQVSSGDSEANREALRDTEKSTGSDLISPSISPIQMKKTVSGNLDEVTVEGLIPDGSCSGQESLSSGALPPNQVPRSNVESLHVSFVPQVIDSGLRFTAVEHEDVDQTSRFSHVTESQLSCEVKDGGKGKRRKDSSAEQLSADTNEHGLFPESSLTPDGLMPPDAQNVQEASGEVSSHSSVPISRRKRRAQTLESSGSDTSGSNEDLPSLAQIFGTSACPPADHQDPGEGNAGEGAAEPLNRPSPCPSPDCISPSQGSVDLFGTPDESDAPAHNVEVSMESSQFSSEVLVTQQKLEMQKELVRLEKLMALVSEVLQEKEGSPPKDAPPDTRQCSRASDAEPPKPPQCSQDGGHGSGRKNVPDAEGDSHPGPSGVKRAEPAPPKPDGVTEMVQHTGSSVKTSKTLTSTAKPQKSGASSSDEQENKENNSPPKDDCRSKLVLVSSGLGSSEQMMVKKFARTVGARLVPRVTPEVTHVVMGTDEQLVCERTLKYFLGIAGRKWVVSLHWISECFKQRKLLDEGPFEVRGDAVNGANHRGPSRARATPDSNLLMKGFRICFQGSFTDMTTDELEWMVELCGADVVKDPLLLDGKQKSHQLVIVQHRLDASSRSYLSRHATVVTRSWLLDSVSTYSLQNPSSYSA</sequence>
<dbReference type="GO" id="GO:0031436">
    <property type="term" value="C:BRCA1-BARD1 complex"/>
    <property type="evidence" value="ECO:0007669"/>
    <property type="project" value="TreeGrafter"/>
</dbReference>
<feature type="compositionally biased region" description="Basic and acidic residues" evidence="14">
    <location>
        <begin position="1095"/>
        <end position="1109"/>
    </location>
</feature>
<evidence type="ECO:0000256" key="12">
    <source>
        <dbReference type="ARBA" id="ARBA00031556"/>
    </source>
</evidence>
<feature type="domain" description="BRCT" evidence="16">
    <location>
        <begin position="1219"/>
        <end position="1314"/>
    </location>
</feature>
<dbReference type="PIRSF" id="PIRSF001734">
    <property type="entry name" value="BRCA1"/>
    <property type="match status" value="1"/>
</dbReference>
<feature type="compositionally biased region" description="Basic residues" evidence="14">
    <location>
        <begin position="238"/>
        <end position="252"/>
    </location>
</feature>
<dbReference type="OMA" id="CNVLQQV"/>